<dbReference type="EMBL" id="JAUSSU010000005">
    <property type="protein sequence ID" value="MDQ0113523.1"/>
    <property type="molecule type" value="Genomic_DNA"/>
</dbReference>
<evidence type="ECO:0000256" key="1">
    <source>
        <dbReference type="ARBA" id="ARBA00008520"/>
    </source>
</evidence>
<dbReference type="SUPFAM" id="SSF53850">
    <property type="entry name" value="Periplasmic binding protein-like II"/>
    <property type="match status" value="1"/>
</dbReference>
<dbReference type="InterPro" id="IPR006059">
    <property type="entry name" value="SBP"/>
</dbReference>
<dbReference type="InterPro" id="IPR050490">
    <property type="entry name" value="Bact_solute-bd_prot1"/>
</dbReference>
<name>A0ABT9U1T4_PAEHA</name>
<dbReference type="Pfam" id="PF13416">
    <property type="entry name" value="SBP_bac_8"/>
    <property type="match status" value="1"/>
</dbReference>
<evidence type="ECO:0000256" key="2">
    <source>
        <dbReference type="ARBA" id="ARBA00022448"/>
    </source>
</evidence>
<sequence>MDNKGRKRRWNKLLLLLVLVLSLLGGCTSTNGGNASRLNNSPNGTESVTLKLVQSLPNDIRTKSLKALIQNFEQQHPGITVVLVPTDYATADKKIMSLLNEEHGTDIVEVRTGNLQTFIAGGLITSLESYINGWHEYRLLNENARLAATDLNGTPYYIPNGLYQSQLYYRKDLFDAKALQVPETWEQLYFVGKQLTSPSRNQFGFAFRGGTGATRVLNQIIQDYNSDEVNLSEPMYRHDGQTIFAYGGALEAVELYRRLYADISPPESIAWGLDQQVDAFASGMTAMLIQDSDAITLIEEQLKYGTWATAPLPAGPDGLSYYSIGGAGWGISANSKHKDKAWELISFLSSPDNHMKFAAETGIIPIYNDASDMEYLTSGAFAPYILMNNDPLRYAGTKSLGGFANNAVYTQEGPEMLRKYLRGDWTAEQLLSELDEMWRR</sequence>
<dbReference type="Gene3D" id="3.40.190.10">
    <property type="entry name" value="Periplasmic binding protein-like II"/>
    <property type="match status" value="1"/>
</dbReference>
<dbReference type="PANTHER" id="PTHR43649">
    <property type="entry name" value="ARABINOSE-BINDING PROTEIN-RELATED"/>
    <property type="match status" value="1"/>
</dbReference>
<comment type="caution">
    <text evidence="4">The sequence shown here is derived from an EMBL/GenBank/DDBJ whole genome shotgun (WGS) entry which is preliminary data.</text>
</comment>
<keyword evidence="2" id="KW-0813">Transport</keyword>
<evidence type="ECO:0000256" key="3">
    <source>
        <dbReference type="ARBA" id="ARBA00022729"/>
    </source>
</evidence>
<dbReference type="Proteomes" id="UP001229346">
    <property type="component" value="Unassembled WGS sequence"/>
</dbReference>
<gene>
    <name evidence="4" type="ORF">J2T15_002964</name>
</gene>
<proteinExistence type="inferred from homology"/>
<dbReference type="RefSeq" id="WP_307204725.1">
    <property type="nucleotide sequence ID" value="NZ_JAUSSU010000005.1"/>
</dbReference>
<accession>A0ABT9U1T4</accession>
<keyword evidence="5" id="KW-1185">Reference proteome</keyword>
<keyword evidence="4" id="KW-0762">Sugar transport</keyword>
<reference evidence="4 5" key="1">
    <citation type="submission" date="2023-07" db="EMBL/GenBank/DDBJ databases">
        <title>Sorghum-associated microbial communities from plants grown in Nebraska, USA.</title>
        <authorList>
            <person name="Schachtman D."/>
        </authorList>
    </citation>
    <scope>NUCLEOTIDE SEQUENCE [LARGE SCALE GENOMIC DNA]</scope>
    <source>
        <strain evidence="4 5">CC482</strain>
    </source>
</reference>
<evidence type="ECO:0000313" key="4">
    <source>
        <dbReference type="EMBL" id="MDQ0113523.1"/>
    </source>
</evidence>
<protein>
    <submittedName>
        <fullName evidence="4">Multiple sugar transport system substrate-binding protein</fullName>
    </submittedName>
</protein>
<dbReference type="CDD" id="cd13585">
    <property type="entry name" value="PBP2_TMBP_like"/>
    <property type="match status" value="1"/>
</dbReference>
<dbReference type="PANTHER" id="PTHR43649:SF34">
    <property type="entry name" value="ABC TRANSPORTER PERIPLASMIC-BINDING PROTEIN YCJN-RELATED"/>
    <property type="match status" value="1"/>
</dbReference>
<keyword evidence="3" id="KW-0732">Signal</keyword>
<dbReference type="PROSITE" id="PS51257">
    <property type="entry name" value="PROKAR_LIPOPROTEIN"/>
    <property type="match status" value="1"/>
</dbReference>
<evidence type="ECO:0000313" key="5">
    <source>
        <dbReference type="Proteomes" id="UP001229346"/>
    </source>
</evidence>
<comment type="similarity">
    <text evidence="1">Belongs to the bacterial solute-binding protein 1 family.</text>
</comment>
<organism evidence="4 5">
    <name type="scientific">Paenibacillus harenae</name>
    <dbReference type="NCBI Taxonomy" id="306543"/>
    <lineage>
        <taxon>Bacteria</taxon>
        <taxon>Bacillati</taxon>
        <taxon>Bacillota</taxon>
        <taxon>Bacilli</taxon>
        <taxon>Bacillales</taxon>
        <taxon>Paenibacillaceae</taxon>
        <taxon>Paenibacillus</taxon>
    </lineage>
</organism>